<evidence type="ECO:0000256" key="5">
    <source>
        <dbReference type="ARBA" id="ARBA00022833"/>
    </source>
</evidence>
<keyword evidence="4" id="KW-0479">Metal-binding</keyword>
<dbReference type="Pfam" id="PF00484">
    <property type="entry name" value="Pro_CA"/>
    <property type="match status" value="1"/>
</dbReference>
<dbReference type="InterPro" id="IPR036874">
    <property type="entry name" value="Carbonic_anhydrase_sf"/>
</dbReference>
<dbReference type="SMART" id="SM00947">
    <property type="entry name" value="Pro_CA"/>
    <property type="match status" value="1"/>
</dbReference>
<evidence type="ECO:0000256" key="7">
    <source>
        <dbReference type="ARBA" id="ARBA00048348"/>
    </source>
</evidence>
<dbReference type="Gene3D" id="3.40.1050.10">
    <property type="entry name" value="Carbonic anhydrase"/>
    <property type="match status" value="1"/>
</dbReference>
<comment type="catalytic activity">
    <reaction evidence="7">
        <text>hydrogencarbonate + H(+) = CO2 + H2O</text>
        <dbReference type="Rhea" id="RHEA:10748"/>
        <dbReference type="ChEBI" id="CHEBI:15377"/>
        <dbReference type="ChEBI" id="CHEBI:15378"/>
        <dbReference type="ChEBI" id="CHEBI:16526"/>
        <dbReference type="ChEBI" id="CHEBI:17544"/>
        <dbReference type="EC" id="4.2.1.1"/>
    </reaction>
</comment>
<proteinExistence type="inferred from homology"/>
<dbReference type="RefSeq" id="WP_261235001.1">
    <property type="nucleotide sequence ID" value="NZ_JAMXFA010000008.1"/>
</dbReference>
<protein>
    <recommendedName>
        <fullName evidence="3">carbonic anhydrase</fullName>
        <ecNumber evidence="3">4.2.1.1</ecNumber>
    </recommendedName>
</protein>
<dbReference type="Proteomes" id="UP001525961">
    <property type="component" value="Unassembled WGS sequence"/>
</dbReference>
<evidence type="ECO:0000256" key="1">
    <source>
        <dbReference type="ARBA" id="ARBA00001947"/>
    </source>
</evidence>
<name>A0ABT2N744_9CYAN</name>
<keyword evidence="5" id="KW-0862">Zinc</keyword>
<evidence type="ECO:0000256" key="6">
    <source>
        <dbReference type="ARBA" id="ARBA00023239"/>
    </source>
</evidence>
<comment type="caution">
    <text evidence="8">The sequence shown here is derived from an EMBL/GenBank/DDBJ whole genome shotgun (WGS) entry which is preliminary data.</text>
</comment>
<evidence type="ECO:0000313" key="8">
    <source>
        <dbReference type="EMBL" id="MCT7977535.1"/>
    </source>
</evidence>
<gene>
    <name evidence="8" type="ORF">NG792_07450</name>
</gene>
<comment type="similarity">
    <text evidence="2">Belongs to the beta-class carbonic anhydrase family.</text>
</comment>
<dbReference type="PANTHER" id="PTHR11002:SF76">
    <property type="entry name" value="CARBONIC ANHYDRASE"/>
    <property type="match status" value="1"/>
</dbReference>
<comment type="cofactor">
    <cofactor evidence="1">
        <name>Zn(2+)</name>
        <dbReference type="ChEBI" id="CHEBI:29105"/>
    </cofactor>
</comment>
<dbReference type="PROSITE" id="PS51318">
    <property type="entry name" value="TAT"/>
    <property type="match status" value="1"/>
</dbReference>
<evidence type="ECO:0000313" key="9">
    <source>
        <dbReference type="Proteomes" id="UP001525961"/>
    </source>
</evidence>
<dbReference type="SUPFAM" id="SSF53056">
    <property type="entry name" value="beta-carbonic anhydrase, cab"/>
    <property type="match status" value="1"/>
</dbReference>
<evidence type="ECO:0000256" key="3">
    <source>
        <dbReference type="ARBA" id="ARBA00012925"/>
    </source>
</evidence>
<sequence length="241" mass="25278">MSNSISPTQISRRNLLKFGAAALGTSAVTATLSCVSTSKMQVNQPSAVPANLSPDDALNLLMEGNQRFVSEKRINPHQSFGRMAEVAEHQTPFAALLSCADSRVPVEIVFDQGFGDLFVVRQAGNVVTPEETGSLEFGTAVLGSKVIMVLGHERCGAVKAAIKGGEFPGKIGSLVAAIAPALTSIEGQNGDPLENGIKANVSWQVNQLKKSPVISELIAAGKLKIVGGYYDLDTGEVEVLS</sequence>
<dbReference type="CDD" id="cd03378">
    <property type="entry name" value="beta_CA_cladeC"/>
    <property type="match status" value="1"/>
</dbReference>
<dbReference type="PANTHER" id="PTHR11002">
    <property type="entry name" value="CARBONIC ANHYDRASE"/>
    <property type="match status" value="1"/>
</dbReference>
<keyword evidence="9" id="KW-1185">Reference proteome</keyword>
<reference evidence="8 9" key="1">
    <citation type="journal article" date="2022" name="Front. Microbiol.">
        <title>High genomic differentiation and limited gene flow indicate recent cryptic speciation within the genus Laspinema (cyanobacteria).</title>
        <authorList>
            <person name="Stanojkovic A."/>
            <person name="Skoupy S."/>
            <person name="Skaloud P."/>
            <person name="Dvorak P."/>
        </authorList>
    </citation>
    <scope>NUCLEOTIDE SEQUENCE [LARGE SCALE GENOMIC DNA]</scope>
    <source>
        <strain evidence="8 9">D3b</strain>
    </source>
</reference>
<dbReference type="EC" id="4.2.1.1" evidence="3"/>
<organism evidence="8 9">
    <name type="scientific">Laspinema olomoucense D3b</name>
    <dbReference type="NCBI Taxonomy" id="2953688"/>
    <lineage>
        <taxon>Bacteria</taxon>
        <taxon>Bacillati</taxon>
        <taxon>Cyanobacteriota</taxon>
        <taxon>Cyanophyceae</taxon>
        <taxon>Oscillatoriophycideae</taxon>
        <taxon>Oscillatoriales</taxon>
        <taxon>Laspinemataceae</taxon>
        <taxon>Laspinema</taxon>
        <taxon>Laspinema olomoucense</taxon>
    </lineage>
</organism>
<evidence type="ECO:0000256" key="4">
    <source>
        <dbReference type="ARBA" id="ARBA00022723"/>
    </source>
</evidence>
<dbReference type="EMBL" id="JAMXFA010000008">
    <property type="protein sequence ID" value="MCT7977535.1"/>
    <property type="molecule type" value="Genomic_DNA"/>
</dbReference>
<evidence type="ECO:0000256" key="2">
    <source>
        <dbReference type="ARBA" id="ARBA00006217"/>
    </source>
</evidence>
<dbReference type="InterPro" id="IPR006311">
    <property type="entry name" value="TAT_signal"/>
</dbReference>
<accession>A0ABT2N744</accession>
<dbReference type="InterPro" id="IPR001765">
    <property type="entry name" value="Carbonic_anhydrase"/>
</dbReference>
<keyword evidence="6" id="KW-0456">Lyase</keyword>